<keyword evidence="16" id="KW-0170">Cobalt</keyword>
<feature type="domain" description="NodB homology" evidence="24">
    <location>
        <begin position="213"/>
        <end position="415"/>
    </location>
</feature>
<dbReference type="InParanoid" id="A0A401G8C4"/>
<dbReference type="InterPro" id="IPR011330">
    <property type="entry name" value="Glyco_hydro/deAcase_b/a-brl"/>
</dbReference>
<dbReference type="FunFam" id="3.20.20.370:FF:000004">
    <property type="entry name" value="Related to Chitin deacetylase"/>
    <property type="match status" value="1"/>
</dbReference>
<dbReference type="Proteomes" id="UP000287166">
    <property type="component" value="Unassembled WGS sequence"/>
</dbReference>
<evidence type="ECO:0000256" key="21">
    <source>
        <dbReference type="ARBA" id="ARBA00048494"/>
    </source>
</evidence>
<dbReference type="GO" id="GO:0000272">
    <property type="term" value="P:polysaccharide catabolic process"/>
    <property type="evidence" value="ECO:0007669"/>
    <property type="project" value="UniProtKB-KW"/>
</dbReference>
<dbReference type="GO" id="GO:0005886">
    <property type="term" value="C:plasma membrane"/>
    <property type="evidence" value="ECO:0007669"/>
    <property type="project" value="UniProtKB-SubCell"/>
</dbReference>
<keyword evidence="9" id="KW-0479">Metal-binding</keyword>
<evidence type="ECO:0000256" key="16">
    <source>
        <dbReference type="ARBA" id="ARBA00023285"/>
    </source>
</evidence>
<dbReference type="PANTHER" id="PTHR10587:SF133">
    <property type="entry name" value="CHITIN DEACETYLASE 1-RELATED"/>
    <property type="match status" value="1"/>
</dbReference>
<keyword evidence="18" id="KW-0961">Cell wall biogenesis/degradation</keyword>
<dbReference type="InterPro" id="IPR002509">
    <property type="entry name" value="NODB_dom"/>
</dbReference>
<dbReference type="Gene3D" id="3.20.20.370">
    <property type="entry name" value="Glycoside hydrolase/deacetylase"/>
    <property type="match status" value="1"/>
</dbReference>
<evidence type="ECO:0000313" key="25">
    <source>
        <dbReference type="EMBL" id="GBE78402.1"/>
    </source>
</evidence>
<comment type="catalytic activity">
    <reaction evidence="21">
        <text>[(1-&gt;4)-N-acetyl-beta-D-glucosaminyl](n) + n H2O = chitosan + n acetate</text>
        <dbReference type="Rhea" id="RHEA:10464"/>
        <dbReference type="Rhea" id="RHEA-COMP:9593"/>
        <dbReference type="Rhea" id="RHEA-COMP:9597"/>
        <dbReference type="ChEBI" id="CHEBI:15377"/>
        <dbReference type="ChEBI" id="CHEBI:17029"/>
        <dbReference type="ChEBI" id="CHEBI:30089"/>
        <dbReference type="ChEBI" id="CHEBI:57704"/>
        <dbReference type="EC" id="3.5.1.41"/>
    </reaction>
    <physiologicalReaction direction="left-to-right" evidence="21">
        <dbReference type="Rhea" id="RHEA:10465"/>
    </physiologicalReaction>
</comment>
<dbReference type="AlphaFoldDB" id="A0A401G8C4"/>
<keyword evidence="7" id="KW-0964">Secreted</keyword>
<evidence type="ECO:0000256" key="10">
    <source>
        <dbReference type="ARBA" id="ARBA00022729"/>
    </source>
</evidence>
<dbReference type="GO" id="GO:0098552">
    <property type="term" value="C:side of membrane"/>
    <property type="evidence" value="ECO:0007669"/>
    <property type="project" value="UniProtKB-KW"/>
</dbReference>
<dbReference type="EMBL" id="BFAD01000001">
    <property type="protein sequence ID" value="GBE78402.1"/>
    <property type="molecule type" value="Genomic_DNA"/>
</dbReference>
<keyword evidence="13" id="KW-0472">Membrane</keyword>
<evidence type="ECO:0000256" key="7">
    <source>
        <dbReference type="ARBA" id="ARBA00022525"/>
    </source>
</evidence>
<comment type="subcellular location">
    <subcellularLocation>
        <location evidence="3">Cell membrane</location>
        <topology evidence="3">Lipid-anchor</topology>
        <topology evidence="3">GPI-anchor</topology>
    </subcellularLocation>
    <subcellularLocation>
        <location evidence="2">Secreted</location>
        <location evidence="2">Cell wall</location>
    </subcellularLocation>
</comment>
<evidence type="ECO:0000256" key="2">
    <source>
        <dbReference type="ARBA" id="ARBA00004191"/>
    </source>
</evidence>
<feature type="signal peptide" evidence="23">
    <location>
        <begin position="1"/>
        <end position="17"/>
    </location>
</feature>
<evidence type="ECO:0000256" key="4">
    <source>
        <dbReference type="ARBA" id="ARBA00010973"/>
    </source>
</evidence>
<dbReference type="GeneID" id="38775319"/>
<dbReference type="PROSITE" id="PS51677">
    <property type="entry name" value="NODB"/>
    <property type="match status" value="1"/>
</dbReference>
<evidence type="ECO:0000256" key="22">
    <source>
        <dbReference type="SAM" id="MobiDB-lite"/>
    </source>
</evidence>
<dbReference type="SUPFAM" id="SSF88713">
    <property type="entry name" value="Glycoside hydrolase/deacetylase"/>
    <property type="match status" value="1"/>
</dbReference>
<dbReference type="InterPro" id="IPR050248">
    <property type="entry name" value="Polysacc_deacetylase_ArnD"/>
</dbReference>
<comment type="caution">
    <text evidence="25">The sequence shown here is derived from an EMBL/GenBank/DDBJ whole genome shotgun (WGS) entry which is preliminary data.</text>
</comment>
<dbReference type="RefSeq" id="XP_027609315.1">
    <property type="nucleotide sequence ID" value="XM_027753514.1"/>
</dbReference>
<comment type="similarity">
    <text evidence="4">Belongs to the polysaccharide deacetylase family.</text>
</comment>
<dbReference type="GO" id="GO:0004099">
    <property type="term" value="F:chitin deacetylase activity"/>
    <property type="evidence" value="ECO:0007669"/>
    <property type="project" value="UniProtKB-EC"/>
</dbReference>
<dbReference type="OrthoDB" id="407355at2759"/>
<dbReference type="GO" id="GO:0009272">
    <property type="term" value="P:fungal-type cell wall biogenesis"/>
    <property type="evidence" value="ECO:0007669"/>
    <property type="project" value="UniProtKB-ARBA"/>
</dbReference>
<evidence type="ECO:0000256" key="12">
    <source>
        <dbReference type="ARBA" id="ARBA00023024"/>
    </source>
</evidence>
<dbReference type="GO" id="GO:0046872">
    <property type="term" value="F:metal ion binding"/>
    <property type="evidence" value="ECO:0007669"/>
    <property type="project" value="UniProtKB-KW"/>
</dbReference>
<keyword evidence="5" id="KW-1003">Cell membrane</keyword>
<protein>
    <recommendedName>
        <fullName evidence="20">chitin deacetylase</fullName>
        <ecNumber evidence="20">3.5.1.41</ecNumber>
    </recommendedName>
</protein>
<reference evidence="25 26" key="1">
    <citation type="journal article" date="2018" name="Sci. Rep.">
        <title>Genome sequence of the cauliflower mushroom Sparassis crispa (Hanabiratake) and its association with beneficial usage.</title>
        <authorList>
            <person name="Kiyama R."/>
            <person name="Furutani Y."/>
            <person name="Kawaguchi K."/>
            <person name="Nakanishi T."/>
        </authorList>
    </citation>
    <scope>NUCLEOTIDE SEQUENCE [LARGE SCALE GENOMIC DNA]</scope>
</reference>
<feature type="compositionally biased region" description="Low complexity" evidence="22">
    <location>
        <begin position="454"/>
        <end position="473"/>
    </location>
</feature>
<comment type="cofactor">
    <cofactor evidence="1">
        <name>Co(2+)</name>
        <dbReference type="ChEBI" id="CHEBI:48828"/>
    </cofactor>
</comment>
<evidence type="ECO:0000256" key="3">
    <source>
        <dbReference type="ARBA" id="ARBA00004609"/>
    </source>
</evidence>
<evidence type="ECO:0000256" key="15">
    <source>
        <dbReference type="ARBA" id="ARBA00023277"/>
    </source>
</evidence>
<dbReference type="EC" id="3.5.1.41" evidence="20"/>
<keyword evidence="12" id="KW-0146">Chitin degradation</keyword>
<keyword evidence="10 23" id="KW-0732">Signal</keyword>
<sequence>MKFAVLSALAIPVVVSAHGVNVVRHHPRQAAPVAAASSALPVASSGSSVTSAPAPSSSGSGAVASSASGTVSSRFVSGATTLSFSMASENPTAVPLSDITYSMSSWPTAPLFSTFAPAATNSLISNAPPLPNAALIVPSQYPALDKTPPTDSPQVQQWLSEVMNSGIPIPDLSPTNPGGCGNNSAILGEADRCWWTCGGCTTTTDITTCPTKFNWGLTHDDGPGPYTPGLLQYLEMVNLRTTFFVIGSRVIEYPVTLQTEYMSGHQLCVHTWSHPYMTTLTTEQVVAELGWAKAIIKAIIGVTPLCWRPPYADVDNRVRAIAKALNLETIIWTGVNVGQSNHFTFDTNDWDLPAGLVTPWQVLDNWNNIMGNVSQLDTGFIVLEHDLFQQTVDMSTGYILPDALAHQPQLNITPIHECLGRTLSDVYLETNNNASNPIYVSSYGTSSYSGTAAAQSTSSGGSSKSGQGASGASNTNGATSSMAHYSVVGMSLVSLLAGIGAVLL</sequence>
<evidence type="ECO:0000256" key="5">
    <source>
        <dbReference type="ARBA" id="ARBA00022475"/>
    </source>
</evidence>
<evidence type="ECO:0000313" key="26">
    <source>
        <dbReference type="Proteomes" id="UP000287166"/>
    </source>
</evidence>
<feature type="region of interest" description="Disordered" evidence="22">
    <location>
        <begin position="454"/>
        <end position="475"/>
    </location>
</feature>
<evidence type="ECO:0000256" key="8">
    <source>
        <dbReference type="ARBA" id="ARBA00022622"/>
    </source>
</evidence>
<accession>A0A401G8C4</accession>
<keyword evidence="19" id="KW-0624">Polysaccharide degradation</keyword>
<evidence type="ECO:0000256" key="11">
    <source>
        <dbReference type="ARBA" id="ARBA00022801"/>
    </source>
</evidence>
<evidence type="ECO:0000256" key="1">
    <source>
        <dbReference type="ARBA" id="ARBA00001941"/>
    </source>
</evidence>
<organism evidence="25 26">
    <name type="scientific">Sparassis crispa</name>
    <dbReference type="NCBI Taxonomy" id="139825"/>
    <lineage>
        <taxon>Eukaryota</taxon>
        <taxon>Fungi</taxon>
        <taxon>Dikarya</taxon>
        <taxon>Basidiomycota</taxon>
        <taxon>Agaricomycotina</taxon>
        <taxon>Agaricomycetes</taxon>
        <taxon>Polyporales</taxon>
        <taxon>Sparassidaceae</taxon>
        <taxon>Sparassis</taxon>
    </lineage>
</organism>
<evidence type="ECO:0000256" key="6">
    <source>
        <dbReference type="ARBA" id="ARBA00022512"/>
    </source>
</evidence>
<keyword evidence="6" id="KW-0134">Cell wall</keyword>
<keyword evidence="11" id="KW-0378">Hydrolase</keyword>
<dbReference type="PANTHER" id="PTHR10587">
    <property type="entry name" value="GLYCOSYL TRANSFERASE-RELATED"/>
    <property type="match status" value="1"/>
</dbReference>
<evidence type="ECO:0000259" key="24">
    <source>
        <dbReference type="PROSITE" id="PS51677"/>
    </source>
</evidence>
<evidence type="ECO:0000256" key="17">
    <source>
        <dbReference type="ARBA" id="ARBA00023288"/>
    </source>
</evidence>
<dbReference type="GO" id="GO:0071555">
    <property type="term" value="P:cell wall organization"/>
    <property type="evidence" value="ECO:0007669"/>
    <property type="project" value="UniProtKB-KW"/>
</dbReference>
<dbReference type="STRING" id="139825.A0A401G8C4"/>
<keyword evidence="15" id="KW-0119">Carbohydrate metabolism</keyword>
<evidence type="ECO:0000256" key="23">
    <source>
        <dbReference type="SAM" id="SignalP"/>
    </source>
</evidence>
<proteinExistence type="inferred from homology"/>
<keyword evidence="14" id="KW-0325">Glycoprotein</keyword>
<feature type="chain" id="PRO_5019546543" description="chitin deacetylase" evidence="23">
    <location>
        <begin position="18"/>
        <end position="504"/>
    </location>
</feature>
<evidence type="ECO:0000256" key="19">
    <source>
        <dbReference type="ARBA" id="ARBA00023326"/>
    </source>
</evidence>
<keyword evidence="17" id="KW-0449">Lipoprotein</keyword>
<evidence type="ECO:0000256" key="18">
    <source>
        <dbReference type="ARBA" id="ARBA00023316"/>
    </source>
</evidence>
<keyword evidence="8" id="KW-0336">GPI-anchor</keyword>
<evidence type="ECO:0000256" key="14">
    <source>
        <dbReference type="ARBA" id="ARBA00023180"/>
    </source>
</evidence>
<evidence type="ECO:0000256" key="9">
    <source>
        <dbReference type="ARBA" id="ARBA00022723"/>
    </source>
</evidence>
<gene>
    <name evidence="25" type="ORF">SCP_0112890</name>
</gene>
<name>A0A401G8C4_9APHY</name>
<dbReference type="GO" id="GO:0006032">
    <property type="term" value="P:chitin catabolic process"/>
    <property type="evidence" value="ECO:0007669"/>
    <property type="project" value="UniProtKB-KW"/>
</dbReference>
<keyword evidence="26" id="KW-1185">Reference proteome</keyword>
<dbReference type="Pfam" id="PF01522">
    <property type="entry name" value="Polysacc_deac_1"/>
    <property type="match status" value="1"/>
</dbReference>
<evidence type="ECO:0000256" key="20">
    <source>
        <dbReference type="ARBA" id="ARBA00024056"/>
    </source>
</evidence>
<evidence type="ECO:0000256" key="13">
    <source>
        <dbReference type="ARBA" id="ARBA00023136"/>
    </source>
</evidence>